<accession>A0A218UMR3</accession>
<proteinExistence type="predicted"/>
<feature type="compositionally biased region" description="Low complexity" evidence="1">
    <location>
        <begin position="1"/>
        <end position="14"/>
    </location>
</feature>
<evidence type="ECO:0000313" key="3">
    <source>
        <dbReference type="Proteomes" id="UP000197619"/>
    </source>
</evidence>
<sequence>MTTWTSTARTTRGRCPPGGQRPSRSSWWTGRVTEAATRPPAPSSAGSATGPGLPSGPSDSPRKSSASPPSHSASSSSRGRPTITSVSAPGAPRAPRWAHGVLGAGPGV</sequence>
<evidence type="ECO:0000256" key="1">
    <source>
        <dbReference type="SAM" id="MobiDB-lite"/>
    </source>
</evidence>
<feature type="compositionally biased region" description="Low complexity" evidence="1">
    <location>
        <begin position="50"/>
        <end position="81"/>
    </location>
</feature>
<protein>
    <submittedName>
        <fullName evidence="2">Uncharacterized protein</fullName>
    </submittedName>
</protein>
<name>A0A218UMR3_9PASE</name>
<organism evidence="2 3">
    <name type="scientific">Lonchura striata</name>
    <name type="common">white-rumped munia</name>
    <dbReference type="NCBI Taxonomy" id="40157"/>
    <lineage>
        <taxon>Eukaryota</taxon>
        <taxon>Metazoa</taxon>
        <taxon>Chordata</taxon>
        <taxon>Craniata</taxon>
        <taxon>Vertebrata</taxon>
        <taxon>Euteleostomi</taxon>
        <taxon>Archelosauria</taxon>
        <taxon>Archosauria</taxon>
        <taxon>Dinosauria</taxon>
        <taxon>Saurischia</taxon>
        <taxon>Theropoda</taxon>
        <taxon>Coelurosauria</taxon>
        <taxon>Aves</taxon>
        <taxon>Neognathae</taxon>
        <taxon>Neoaves</taxon>
        <taxon>Telluraves</taxon>
        <taxon>Australaves</taxon>
        <taxon>Passeriformes</taxon>
        <taxon>Passeroidea</taxon>
        <taxon>Estrildidae</taxon>
        <taxon>Estrildinae</taxon>
        <taxon>Lonchura</taxon>
    </lineage>
</organism>
<dbReference type="Proteomes" id="UP000197619">
    <property type="component" value="Unassembled WGS sequence"/>
</dbReference>
<gene>
    <name evidence="2" type="ORF">RLOC_00007003</name>
</gene>
<keyword evidence="3" id="KW-1185">Reference proteome</keyword>
<evidence type="ECO:0000313" key="2">
    <source>
        <dbReference type="EMBL" id="OWK55035.1"/>
    </source>
</evidence>
<dbReference type="EMBL" id="MUZQ01000219">
    <property type="protein sequence ID" value="OWK55035.1"/>
    <property type="molecule type" value="Genomic_DNA"/>
</dbReference>
<comment type="caution">
    <text evidence="2">The sequence shown here is derived from an EMBL/GenBank/DDBJ whole genome shotgun (WGS) entry which is preliminary data.</text>
</comment>
<feature type="region of interest" description="Disordered" evidence="1">
    <location>
        <begin position="1"/>
        <end position="108"/>
    </location>
</feature>
<dbReference type="AlphaFoldDB" id="A0A218UMR3"/>
<reference evidence="2 3" key="1">
    <citation type="submission" date="2017-05" db="EMBL/GenBank/DDBJ databases">
        <title>Genome of assembly of the Bengalese finch, Lonchura striata domestica.</title>
        <authorList>
            <person name="Colquitt B.M."/>
            <person name="Brainard M.S."/>
        </authorList>
    </citation>
    <scope>NUCLEOTIDE SEQUENCE [LARGE SCALE GENOMIC DNA]</scope>
    <source>
        <strain evidence="2">White83orange57</strain>
    </source>
</reference>